<reference evidence="3" key="1">
    <citation type="journal article" date="2014" name="Proc. Natl. Acad. Sci. U.S.A.">
        <title>Extensive sampling of basidiomycete genomes demonstrates inadequacy of the white-rot/brown-rot paradigm for wood decay fungi.</title>
        <authorList>
            <person name="Riley R."/>
            <person name="Salamov A.A."/>
            <person name="Brown D.W."/>
            <person name="Nagy L.G."/>
            <person name="Floudas D."/>
            <person name="Held B.W."/>
            <person name="Levasseur A."/>
            <person name="Lombard V."/>
            <person name="Morin E."/>
            <person name="Otillar R."/>
            <person name="Lindquist E.A."/>
            <person name="Sun H."/>
            <person name="LaButti K.M."/>
            <person name="Schmutz J."/>
            <person name="Jabbour D."/>
            <person name="Luo H."/>
            <person name="Baker S.E."/>
            <person name="Pisabarro A.G."/>
            <person name="Walton J.D."/>
            <person name="Blanchette R.A."/>
            <person name="Henrissat B."/>
            <person name="Martin F."/>
            <person name="Cullen D."/>
            <person name="Hibbett D.S."/>
            <person name="Grigoriev I.V."/>
        </authorList>
    </citation>
    <scope>NUCLEOTIDE SEQUENCE [LARGE SCALE GENOMIC DNA]</scope>
    <source>
        <strain evidence="3">MUCL 33604</strain>
    </source>
</reference>
<organism evidence="2 3">
    <name type="scientific">Jaapia argillacea MUCL 33604</name>
    <dbReference type="NCBI Taxonomy" id="933084"/>
    <lineage>
        <taxon>Eukaryota</taxon>
        <taxon>Fungi</taxon>
        <taxon>Dikarya</taxon>
        <taxon>Basidiomycota</taxon>
        <taxon>Agaricomycotina</taxon>
        <taxon>Agaricomycetes</taxon>
        <taxon>Agaricomycetidae</taxon>
        <taxon>Jaapiales</taxon>
        <taxon>Jaapiaceae</taxon>
        <taxon>Jaapia</taxon>
    </lineage>
</organism>
<dbReference type="GO" id="GO:0045259">
    <property type="term" value="C:proton-transporting ATP synthase complex"/>
    <property type="evidence" value="ECO:0007669"/>
    <property type="project" value="InterPro"/>
</dbReference>
<dbReference type="PANTHER" id="PTHR28060:SF1">
    <property type="entry name" value="ATP SYNTHASE SUBUNIT J, MITOCHONDRIAL"/>
    <property type="match status" value="1"/>
</dbReference>
<dbReference type="Pfam" id="PF04911">
    <property type="entry name" value="ATP-synt_J"/>
    <property type="match status" value="1"/>
</dbReference>
<keyword evidence="3" id="KW-1185">Reference proteome</keyword>
<feature type="compositionally biased region" description="Basic and acidic residues" evidence="1">
    <location>
        <begin position="1"/>
        <end position="18"/>
    </location>
</feature>
<protein>
    <recommendedName>
        <fullName evidence="4">ATP synthase subunit J, mitochondrial</fullName>
    </recommendedName>
</protein>
<dbReference type="InParanoid" id="A0A067Q561"/>
<accession>A0A067Q561</accession>
<name>A0A067Q561_9AGAM</name>
<dbReference type="InterPro" id="IPR006995">
    <property type="entry name" value="ATP_synth_F0_jsu"/>
</dbReference>
<evidence type="ECO:0000313" key="3">
    <source>
        <dbReference type="Proteomes" id="UP000027265"/>
    </source>
</evidence>
<gene>
    <name evidence="2" type="ORF">JAAARDRAFT_577708</name>
</gene>
<feature type="compositionally biased region" description="Polar residues" evidence="1">
    <location>
        <begin position="21"/>
        <end position="30"/>
    </location>
</feature>
<dbReference type="OrthoDB" id="5520611at2759"/>
<dbReference type="EMBL" id="KL197713">
    <property type="protein sequence ID" value="KDQ61290.1"/>
    <property type="molecule type" value="Genomic_DNA"/>
</dbReference>
<evidence type="ECO:0000256" key="1">
    <source>
        <dbReference type="SAM" id="MobiDB-lite"/>
    </source>
</evidence>
<dbReference type="AlphaFoldDB" id="A0A067Q561"/>
<feature type="compositionally biased region" description="Polar residues" evidence="1">
    <location>
        <begin position="38"/>
        <end position="50"/>
    </location>
</feature>
<proteinExistence type="predicted"/>
<dbReference type="PANTHER" id="PTHR28060">
    <property type="entry name" value="ATP SYNTHASE SUBUNIT J, MITOCHONDRIAL"/>
    <property type="match status" value="1"/>
</dbReference>
<evidence type="ECO:0008006" key="4">
    <source>
        <dbReference type="Google" id="ProtNLM"/>
    </source>
</evidence>
<dbReference type="GO" id="GO:0046933">
    <property type="term" value="F:proton-transporting ATP synthase activity, rotational mechanism"/>
    <property type="evidence" value="ECO:0007669"/>
    <property type="project" value="TreeGrafter"/>
</dbReference>
<dbReference type="STRING" id="933084.A0A067Q561"/>
<feature type="region of interest" description="Disordered" evidence="1">
    <location>
        <begin position="1"/>
        <end position="52"/>
    </location>
</feature>
<evidence type="ECO:0000313" key="2">
    <source>
        <dbReference type="EMBL" id="KDQ61290.1"/>
    </source>
</evidence>
<dbReference type="Proteomes" id="UP000027265">
    <property type="component" value="Unassembled WGS sequence"/>
</dbReference>
<sequence length="170" mass="19037">MQRDGGFTVERRNSEAYHVKLQSSSESNAPRNRGDWAQNENSARTPSNIDQDSELRRAHGPCWALVAVSDDDGAYFHVAKKTVKVNLNTCLLLFLQSPQPPRSLSLSTMSFLGLRKWGTPVMKPMWPFIAASGLTFFLVGKMQDMGVRSEAYKNDPRNPYAAKVAKEAHH</sequence>
<dbReference type="HOGENOM" id="CLU_1570861_0_0_1"/>